<dbReference type="AlphaFoldDB" id="A0A8J4CAF5"/>
<name>A0A8J4CAF5_9CHLO</name>
<evidence type="ECO:0000313" key="3">
    <source>
        <dbReference type="EMBL" id="GIL77159.1"/>
    </source>
</evidence>
<feature type="compositionally biased region" description="Basic residues" evidence="1">
    <location>
        <begin position="1"/>
        <end position="10"/>
    </location>
</feature>
<feature type="transmembrane region" description="Helical" evidence="2">
    <location>
        <begin position="116"/>
        <end position="135"/>
    </location>
</feature>
<keyword evidence="2" id="KW-1133">Transmembrane helix</keyword>
<protein>
    <submittedName>
        <fullName evidence="3">Uncharacterized protein</fullName>
    </submittedName>
</protein>
<feature type="region of interest" description="Disordered" evidence="1">
    <location>
        <begin position="1"/>
        <end position="65"/>
    </location>
</feature>
<keyword evidence="2" id="KW-0472">Membrane</keyword>
<feature type="transmembrane region" description="Helical" evidence="2">
    <location>
        <begin position="413"/>
        <end position="436"/>
    </location>
</feature>
<feature type="transmembrane region" description="Helical" evidence="2">
    <location>
        <begin position="251"/>
        <end position="284"/>
    </location>
</feature>
<dbReference type="EMBL" id="BNCP01000010">
    <property type="protein sequence ID" value="GIL77159.1"/>
    <property type="molecule type" value="Genomic_DNA"/>
</dbReference>
<reference evidence="3" key="1">
    <citation type="journal article" date="2021" name="Proc. Natl. Acad. Sci. U.S.A.">
        <title>Three genomes in the algal genus Volvox reveal the fate of a haploid sex-determining region after a transition to homothallism.</title>
        <authorList>
            <person name="Yamamoto K."/>
            <person name="Hamaji T."/>
            <person name="Kawai-Toyooka H."/>
            <person name="Matsuzaki R."/>
            <person name="Takahashi F."/>
            <person name="Nishimura Y."/>
            <person name="Kawachi M."/>
            <person name="Noguchi H."/>
            <person name="Minakuchi Y."/>
            <person name="Umen J.G."/>
            <person name="Toyoda A."/>
            <person name="Nozaki H."/>
        </authorList>
    </citation>
    <scope>NUCLEOTIDE SEQUENCE</scope>
    <source>
        <strain evidence="3">NIES-3786</strain>
    </source>
</reference>
<feature type="transmembrane region" description="Helical" evidence="2">
    <location>
        <begin position="378"/>
        <end position="401"/>
    </location>
</feature>
<accession>A0A8J4CAF5</accession>
<organism evidence="3 4">
    <name type="scientific">Volvox reticuliferus</name>
    <dbReference type="NCBI Taxonomy" id="1737510"/>
    <lineage>
        <taxon>Eukaryota</taxon>
        <taxon>Viridiplantae</taxon>
        <taxon>Chlorophyta</taxon>
        <taxon>core chlorophytes</taxon>
        <taxon>Chlorophyceae</taxon>
        <taxon>CS clade</taxon>
        <taxon>Chlamydomonadales</taxon>
        <taxon>Volvocaceae</taxon>
        <taxon>Volvox</taxon>
    </lineage>
</organism>
<dbReference type="Proteomes" id="UP000747110">
    <property type="component" value="Unassembled WGS sequence"/>
</dbReference>
<feature type="transmembrane region" description="Helical" evidence="2">
    <location>
        <begin position="448"/>
        <end position="465"/>
    </location>
</feature>
<evidence type="ECO:0000256" key="1">
    <source>
        <dbReference type="SAM" id="MobiDB-lite"/>
    </source>
</evidence>
<evidence type="ECO:0000256" key="2">
    <source>
        <dbReference type="SAM" id="Phobius"/>
    </source>
</evidence>
<comment type="caution">
    <text evidence="3">The sequence shown here is derived from an EMBL/GenBank/DDBJ whole genome shotgun (WGS) entry which is preliminary data.</text>
</comment>
<keyword evidence="4" id="KW-1185">Reference proteome</keyword>
<feature type="transmembrane region" description="Helical" evidence="2">
    <location>
        <begin position="147"/>
        <end position="167"/>
    </location>
</feature>
<dbReference type="OrthoDB" id="202825at2759"/>
<feature type="transmembrane region" description="Helical" evidence="2">
    <location>
        <begin position="212"/>
        <end position="230"/>
    </location>
</feature>
<proteinExistence type="predicted"/>
<feature type="compositionally biased region" description="Low complexity" evidence="1">
    <location>
        <begin position="45"/>
        <end position="56"/>
    </location>
</feature>
<gene>
    <name evidence="3" type="ORF">Vretifemale_6576</name>
</gene>
<keyword evidence="2" id="KW-0812">Transmembrane</keyword>
<evidence type="ECO:0000313" key="4">
    <source>
        <dbReference type="Proteomes" id="UP000747110"/>
    </source>
</evidence>
<feature type="transmembrane region" description="Helical" evidence="2">
    <location>
        <begin position="187"/>
        <end position="206"/>
    </location>
</feature>
<sequence>MQQQLHHRSKLVGVQFRARWPPPALLRGSRKPLQSAKGSAAKDASPQQPSPSQSSSEVRSSDTKPATVVEATVLEPGAVPVDAEVGTSESGEAAVLGHPDYPEVPASTNRAAALQYGVLGAVYAAASGAVAVAALRAPSVLLPGADSWSSTLLGSVAAAYLRAAGVCLHLKAAADNEELLCWRHQRLALVMAIYGVVAVMSQAAGIASLQMAGLQLVLAAATSAVVYNVARSAWAVRPFVVTVWERAAGSLGGLLWALVQAAIGAVSTVAGVVLLGLAALYLYGFTAVVLSPTPSLPTPLGSWPGQVEALGSSAAGLRRLAGAGLLLAAAQAHGLLDFAAYVRRGPQPGDLEAMKRLMVEYLVRTKDGLHKYYLPGPWTYNILNASFVAAAAVQAFFVLRAPGLGVDVNWDGALWGPMYFSCALTLLYAAAVLLTFDWRSFSDTVLRFFVWSGDMVLSFFNAFVWKFEWAERRRRV</sequence>